<dbReference type="InterPro" id="IPR043502">
    <property type="entry name" value="DNA/RNA_pol_sf"/>
</dbReference>
<dbReference type="InterPro" id="IPR043128">
    <property type="entry name" value="Rev_trsase/Diguanyl_cyclase"/>
</dbReference>
<accession>A0ABR1CUI2</accession>
<evidence type="ECO:0000313" key="2">
    <source>
        <dbReference type="EMBL" id="KAK6741800.1"/>
    </source>
</evidence>
<evidence type="ECO:0000256" key="1">
    <source>
        <dbReference type="SAM" id="MobiDB-lite"/>
    </source>
</evidence>
<gene>
    <name evidence="2" type="primary">Necator_chrIII.g10351</name>
    <name evidence="2" type="ORF">RB195_009586</name>
</gene>
<keyword evidence="3" id="KW-1185">Reference proteome</keyword>
<feature type="region of interest" description="Disordered" evidence="1">
    <location>
        <begin position="59"/>
        <end position="78"/>
    </location>
</feature>
<dbReference type="Proteomes" id="UP001303046">
    <property type="component" value="Unassembled WGS sequence"/>
</dbReference>
<dbReference type="Gene3D" id="3.10.10.10">
    <property type="entry name" value="HIV Type 1 Reverse Transcriptase, subunit A, domain 1"/>
    <property type="match status" value="1"/>
</dbReference>
<sequence>MLLSQGFEPKSIDRLVSIHVLEPADHSEWAVPIVVIQKENGSICLCADYSTGLNDALEQNQHPLPTPEDTFTKLNGGR</sequence>
<proteinExistence type="predicted"/>
<organism evidence="2 3">
    <name type="scientific">Necator americanus</name>
    <name type="common">Human hookworm</name>
    <dbReference type="NCBI Taxonomy" id="51031"/>
    <lineage>
        <taxon>Eukaryota</taxon>
        <taxon>Metazoa</taxon>
        <taxon>Ecdysozoa</taxon>
        <taxon>Nematoda</taxon>
        <taxon>Chromadorea</taxon>
        <taxon>Rhabditida</taxon>
        <taxon>Rhabditina</taxon>
        <taxon>Rhabditomorpha</taxon>
        <taxon>Strongyloidea</taxon>
        <taxon>Ancylostomatidae</taxon>
        <taxon>Bunostominae</taxon>
        <taxon>Necator</taxon>
    </lineage>
</organism>
<evidence type="ECO:0000313" key="3">
    <source>
        <dbReference type="Proteomes" id="UP001303046"/>
    </source>
</evidence>
<name>A0ABR1CUI2_NECAM</name>
<dbReference type="PANTHER" id="PTHR37984">
    <property type="entry name" value="PROTEIN CBG26694"/>
    <property type="match status" value="1"/>
</dbReference>
<dbReference type="SUPFAM" id="SSF56672">
    <property type="entry name" value="DNA/RNA polymerases"/>
    <property type="match status" value="1"/>
</dbReference>
<protein>
    <submittedName>
        <fullName evidence="2">Uncharacterized protein</fullName>
    </submittedName>
</protein>
<dbReference type="InterPro" id="IPR050951">
    <property type="entry name" value="Retrovirus_Pol_polyprotein"/>
</dbReference>
<dbReference type="PANTHER" id="PTHR37984:SF5">
    <property type="entry name" value="PROTEIN NYNRIN-LIKE"/>
    <property type="match status" value="1"/>
</dbReference>
<reference evidence="2 3" key="1">
    <citation type="submission" date="2023-08" db="EMBL/GenBank/DDBJ databases">
        <title>A Necator americanus chromosomal reference genome.</title>
        <authorList>
            <person name="Ilik V."/>
            <person name="Petrzelkova K.J."/>
            <person name="Pardy F."/>
            <person name="Fuh T."/>
            <person name="Niatou-Singa F.S."/>
            <person name="Gouil Q."/>
            <person name="Baker L."/>
            <person name="Ritchie M.E."/>
            <person name="Jex A.R."/>
            <person name="Gazzola D."/>
            <person name="Li H."/>
            <person name="Toshio Fujiwara R."/>
            <person name="Zhan B."/>
            <person name="Aroian R.V."/>
            <person name="Pafco B."/>
            <person name="Schwarz E.M."/>
        </authorList>
    </citation>
    <scope>NUCLEOTIDE SEQUENCE [LARGE SCALE GENOMIC DNA]</scope>
    <source>
        <strain evidence="2 3">Aroian</strain>
        <tissue evidence="2">Whole animal</tissue>
    </source>
</reference>
<dbReference type="Gene3D" id="3.30.70.270">
    <property type="match status" value="1"/>
</dbReference>
<comment type="caution">
    <text evidence="2">The sequence shown here is derived from an EMBL/GenBank/DDBJ whole genome shotgun (WGS) entry which is preliminary data.</text>
</comment>
<dbReference type="EMBL" id="JAVFWL010000003">
    <property type="protein sequence ID" value="KAK6741800.1"/>
    <property type="molecule type" value="Genomic_DNA"/>
</dbReference>